<accession>A0ACB8G6S0</accession>
<comment type="caution">
    <text evidence="1">The sequence shown here is derived from an EMBL/GenBank/DDBJ whole genome shotgun (WGS) entry which is preliminary data.</text>
</comment>
<evidence type="ECO:0000313" key="1">
    <source>
        <dbReference type="EMBL" id="KAH8015172.1"/>
    </source>
</evidence>
<keyword evidence="2" id="KW-1185">Reference proteome</keyword>
<sequence length="349" mass="37414">MDGDRVGALQRSSTTYLADFAELSAPYLRSLCPGPAARLPPTSFGFVVWLFRGIEESWAEGLRRRRGLWWQKPLAAASSLAAAVSIKRDRSNRTGVAEGREIGGADGDPSVPGTEELEPEAVGRAGRLLLNRQSLPRFSVARLAVCGTSCGDEGRACGRSLLTATPPAERAGIAWRKLMSGADGDYYAGQDKIEPEAVETERTRTGPDYGGGALRDASVTWQEAVPGILVSRQSADAGSTSKQPERALEGVSGEPLKKGSTAVREPVAVALSPLSWLSASVHTFWISVMISSPQQTTSEGPCLDGGSSGRGLFEEIYFTINDYQEPVVALGWYEDDTQALLVLFSPHRR</sequence>
<organism evidence="1 2">
    <name type="scientific">Sphaerodactylus townsendi</name>
    <dbReference type="NCBI Taxonomy" id="933632"/>
    <lineage>
        <taxon>Eukaryota</taxon>
        <taxon>Metazoa</taxon>
        <taxon>Chordata</taxon>
        <taxon>Craniata</taxon>
        <taxon>Vertebrata</taxon>
        <taxon>Euteleostomi</taxon>
        <taxon>Lepidosauria</taxon>
        <taxon>Squamata</taxon>
        <taxon>Bifurcata</taxon>
        <taxon>Gekkota</taxon>
        <taxon>Sphaerodactylidae</taxon>
        <taxon>Sphaerodactylus</taxon>
    </lineage>
</organism>
<gene>
    <name evidence="1" type="ORF">K3G42_033491</name>
</gene>
<protein>
    <submittedName>
        <fullName evidence="1">Uncharacterized protein</fullName>
    </submittedName>
</protein>
<dbReference type="EMBL" id="CM037615">
    <property type="protein sequence ID" value="KAH8015172.1"/>
    <property type="molecule type" value="Genomic_DNA"/>
</dbReference>
<name>A0ACB8G6S0_9SAUR</name>
<proteinExistence type="predicted"/>
<dbReference type="Proteomes" id="UP000827872">
    <property type="component" value="Linkage Group LG02"/>
</dbReference>
<reference evidence="1" key="1">
    <citation type="submission" date="2021-08" db="EMBL/GenBank/DDBJ databases">
        <title>The first chromosome-level gecko genome reveals the dynamic sex chromosomes of Neotropical dwarf geckos (Sphaerodactylidae: Sphaerodactylus).</title>
        <authorList>
            <person name="Pinto B.J."/>
            <person name="Keating S.E."/>
            <person name="Gamble T."/>
        </authorList>
    </citation>
    <scope>NUCLEOTIDE SEQUENCE</scope>
    <source>
        <strain evidence="1">TG3544</strain>
    </source>
</reference>
<evidence type="ECO:0000313" key="2">
    <source>
        <dbReference type="Proteomes" id="UP000827872"/>
    </source>
</evidence>